<dbReference type="Proteomes" id="UP000464374">
    <property type="component" value="Chromosome"/>
</dbReference>
<dbReference type="GO" id="GO:0032259">
    <property type="term" value="P:methylation"/>
    <property type="evidence" value="ECO:0007669"/>
    <property type="project" value="UniProtKB-KW"/>
</dbReference>
<organism evidence="2 3">
    <name type="scientific">Treponema vincentii</name>
    <dbReference type="NCBI Taxonomy" id="69710"/>
    <lineage>
        <taxon>Bacteria</taxon>
        <taxon>Pseudomonadati</taxon>
        <taxon>Spirochaetota</taxon>
        <taxon>Spirochaetia</taxon>
        <taxon>Spirochaetales</taxon>
        <taxon>Treponemataceae</taxon>
        <taxon>Treponema</taxon>
    </lineage>
</organism>
<gene>
    <name evidence="2" type="ORF">GWP43_07205</name>
</gene>
<dbReference type="InterPro" id="IPR029063">
    <property type="entry name" value="SAM-dependent_MTases_sf"/>
</dbReference>
<proteinExistence type="predicted"/>
<dbReference type="EMBL" id="CP048020">
    <property type="protein sequence ID" value="QHX43270.1"/>
    <property type="molecule type" value="Genomic_DNA"/>
</dbReference>
<dbReference type="Pfam" id="PF13679">
    <property type="entry name" value="Methyltransf_32"/>
    <property type="match status" value="1"/>
</dbReference>
<name>A0A6P1Y1X6_9SPIR</name>
<dbReference type="RefSeq" id="WP_162663598.1">
    <property type="nucleotide sequence ID" value="NZ_CP048020.1"/>
</dbReference>
<keyword evidence="2" id="KW-0808">Transferase</keyword>
<evidence type="ECO:0000313" key="2">
    <source>
        <dbReference type="EMBL" id="QHX43270.1"/>
    </source>
</evidence>
<dbReference type="GO" id="GO:0008168">
    <property type="term" value="F:methyltransferase activity"/>
    <property type="evidence" value="ECO:0007669"/>
    <property type="project" value="UniProtKB-KW"/>
</dbReference>
<evidence type="ECO:0000313" key="3">
    <source>
        <dbReference type="Proteomes" id="UP000464374"/>
    </source>
</evidence>
<protein>
    <submittedName>
        <fullName evidence="2">SAM-dependent methyltransferase</fullName>
    </submittedName>
</protein>
<dbReference type="InterPro" id="IPR025714">
    <property type="entry name" value="Methyltranfer_dom"/>
</dbReference>
<dbReference type="GO" id="GO:0005737">
    <property type="term" value="C:cytoplasm"/>
    <property type="evidence" value="ECO:0007669"/>
    <property type="project" value="TreeGrafter"/>
</dbReference>
<feature type="domain" description="Methyltransferase" evidence="1">
    <location>
        <begin position="157"/>
        <end position="299"/>
    </location>
</feature>
<reference evidence="2 3" key="1">
    <citation type="submission" date="2020-01" db="EMBL/GenBank/DDBJ databases">
        <title>Complete genome sequence of a human oral phylogroup 1 Treponema sp. strain ATCC 700766, originally isolated from periodontitis dental plaque.</title>
        <authorList>
            <person name="Chan Y."/>
            <person name="Huo Y.-B."/>
            <person name="Yu X.-L."/>
            <person name="Zeng H."/>
            <person name="Leung W.-K."/>
            <person name="Watt R.M."/>
        </authorList>
    </citation>
    <scope>NUCLEOTIDE SEQUENCE [LARGE SCALE GENOMIC DNA]</scope>
    <source>
        <strain evidence="2 3">OMZ 804</strain>
    </source>
</reference>
<dbReference type="SUPFAM" id="SSF53335">
    <property type="entry name" value="S-adenosyl-L-methionine-dependent methyltransferases"/>
    <property type="match status" value="1"/>
</dbReference>
<keyword evidence="2" id="KW-0489">Methyltransferase</keyword>
<sequence length="416" mass="46933">MSTIYTPDQAAQECLNTSIIQLSFSRPRKGIDEAKARLRHITIKGKAAYQLETVKNKQAFQKTIEPEALSGTIAEYFTRFKAAECRGQKEQLFFLQNNKGTIALTKRISCSAPLTENNCGGHNKIKNYLIPEGTPLAFLIEQGVMNAEGSVLKQKYHKFRQINKYLEFIAGVEPFIRDTVARSGKPFSITDFGCGKAYLSFALYYYLHERQALPVRIHGLDLKTEVIEHCSALAKRCGYTNLDFAEGNIGDHPLPDGTGMMVCLHACNTATDLALAQAVHAQVPIIFAVPCCQHELYAQLKTRKETFRTEDHLMLPFMEHGIITERFASLLTDTVRALLLQACGYTVQIMEFIETEHTPKNILIHAVKKTQSAGQAERLKETALRQYRRIKESFCIEPTLEQLLKDMIPAKQQENL</sequence>
<dbReference type="KEGG" id="trz:GWP43_07205"/>
<evidence type="ECO:0000259" key="1">
    <source>
        <dbReference type="Pfam" id="PF13679"/>
    </source>
</evidence>
<dbReference type="Gene3D" id="3.40.50.150">
    <property type="entry name" value="Vaccinia Virus protein VP39"/>
    <property type="match status" value="1"/>
</dbReference>
<accession>A0A6P1Y1X6</accession>
<dbReference type="AlphaFoldDB" id="A0A6P1Y1X6"/>
<dbReference type="PANTHER" id="PTHR13369:SF3">
    <property type="entry name" value="METHYLTRANSFERASE DOMAIN-CONTAINING PROTEIN"/>
    <property type="match status" value="1"/>
</dbReference>
<dbReference type="PANTHER" id="PTHR13369">
    <property type="match status" value="1"/>
</dbReference>